<dbReference type="STRING" id="1802517.A2892_04665"/>
<sequence length="345" mass="40558">MTQSYHEILGNDYFGNLYQKIIASLTRGENVCISVISGFGTKTLFNFLDFNIRKDRLFEQVLVFDPEIEKDNLVEFTRKAILKFPNKSRLIIVRFFEQSEHKRETLEKLDSLRRRTPKSLVFLVFTDHSAVTETGEYQAKSTIFFTGIYYMEPFSKLQCEKMIKSLNFFYGWHISEKSYEKIFNLSGGIPRLVKYICKEIYESKTPIDNLEKFINSPQISFQLELLTKLLIKLSKENLERLGLTENGKIKSKILKIYFQNYQNEIVVQIFSNLSKKESKILTFFLENLSTVISIDKIADLIEMADEDFSLWAIYKTISRLKVKVKKHFNIKNFKGQGYLLQKIDF</sequence>
<gene>
    <name evidence="3" type="ORF">A2892_04665</name>
</gene>
<proteinExistence type="predicted"/>
<reference evidence="3 4" key="1">
    <citation type="journal article" date="2016" name="Nat. Commun.">
        <title>Thousands of microbial genomes shed light on interconnected biogeochemical processes in an aquifer system.</title>
        <authorList>
            <person name="Anantharaman K."/>
            <person name="Brown C.T."/>
            <person name="Hug L.A."/>
            <person name="Sharon I."/>
            <person name="Castelle C.J."/>
            <person name="Probst A.J."/>
            <person name="Thomas B.C."/>
            <person name="Singh A."/>
            <person name="Wilkins M.J."/>
            <person name="Karaoz U."/>
            <person name="Brodie E.L."/>
            <person name="Williams K.H."/>
            <person name="Hubbard S.S."/>
            <person name="Banfield J.F."/>
        </authorList>
    </citation>
    <scope>NUCLEOTIDE SEQUENCE [LARGE SCALE GENOMIC DNA]</scope>
</reference>
<evidence type="ECO:0000256" key="1">
    <source>
        <dbReference type="ARBA" id="ARBA00023125"/>
    </source>
</evidence>
<organism evidence="3 4">
    <name type="scientific">Candidatus Woesebacteria bacterium RIFCSPLOWO2_01_FULL_39_10b</name>
    <dbReference type="NCBI Taxonomy" id="1802517"/>
    <lineage>
        <taxon>Bacteria</taxon>
        <taxon>Candidatus Woeseibacteriota</taxon>
    </lineage>
</organism>
<accession>A0A1F8B7D6</accession>
<evidence type="ECO:0000259" key="2">
    <source>
        <dbReference type="Pfam" id="PF00486"/>
    </source>
</evidence>
<dbReference type="SUPFAM" id="SSF46894">
    <property type="entry name" value="C-terminal effector domain of the bipartite response regulators"/>
    <property type="match status" value="1"/>
</dbReference>
<dbReference type="Gene3D" id="1.10.10.10">
    <property type="entry name" value="Winged helix-like DNA-binding domain superfamily/Winged helix DNA-binding domain"/>
    <property type="match status" value="1"/>
</dbReference>
<dbReference type="GO" id="GO:0006355">
    <property type="term" value="P:regulation of DNA-templated transcription"/>
    <property type="evidence" value="ECO:0007669"/>
    <property type="project" value="InterPro"/>
</dbReference>
<evidence type="ECO:0000313" key="3">
    <source>
        <dbReference type="EMBL" id="OGM59609.1"/>
    </source>
</evidence>
<dbReference type="InterPro" id="IPR001867">
    <property type="entry name" value="OmpR/PhoB-type_DNA-bd"/>
</dbReference>
<comment type="caution">
    <text evidence="3">The sequence shown here is derived from an EMBL/GenBank/DDBJ whole genome shotgun (WGS) entry which is preliminary data.</text>
</comment>
<dbReference type="InterPro" id="IPR027417">
    <property type="entry name" value="P-loop_NTPase"/>
</dbReference>
<dbReference type="InterPro" id="IPR016032">
    <property type="entry name" value="Sig_transdc_resp-reg_C-effctor"/>
</dbReference>
<evidence type="ECO:0000313" key="4">
    <source>
        <dbReference type="Proteomes" id="UP000176404"/>
    </source>
</evidence>
<keyword evidence="1" id="KW-0238">DNA-binding</keyword>
<dbReference type="Proteomes" id="UP000176404">
    <property type="component" value="Unassembled WGS sequence"/>
</dbReference>
<dbReference type="Pfam" id="PF00486">
    <property type="entry name" value="Trans_reg_C"/>
    <property type="match status" value="1"/>
</dbReference>
<feature type="domain" description="OmpR/PhoB-type" evidence="2">
    <location>
        <begin position="272"/>
        <end position="340"/>
    </location>
</feature>
<protein>
    <recommendedName>
        <fullName evidence="2">OmpR/PhoB-type domain-containing protein</fullName>
    </recommendedName>
</protein>
<dbReference type="AlphaFoldDB" id="A0A1F8B7D6"/>
<dbReference type="SUPFAM" id="SSF52540">
    <property type="entry name" value="P-loop containing nucleoside triphosphate hydrolases"/>
    <property type="match status" value="1"/>
</dbReference>
<dbReference type="GO" id="GO:0003677">
    <property type="term" value="F:DNA binding"/>
    <property type="evidence" value="ECO:0007669"/>
    <property type="project" value="UniProtKB-KW"/>
</dbReference>
<dbReference type="GO" id="GO:0000160">
    <property type="term" value="P:phosphorelay signal transduction system"/>
    <property type="evidence" value="ECO:0007669"/>
    <property type="project" value="InterPro"/>
</dbReference>
<dbReference type="InterPro" id="IPR036388">
    <property type="entry name" value="WH-like_DNA-bd_sf"/>
</dbReference>
<dbReference type="EMBL" id="MGHD01000018">
    <property type="protein sequence ID" value="OGM59609.1"/>
    <property type="molecule type" value="Genomic_DNA"/>
</dbReference>
<name>A0A1F8B7D6_9BACT</name>